<dbReference type="EMBL" id="LWQS01000114">
    <property type="protein sequence ID" value="OAN37105.1"/>
    <property type="molecule type" value="Genomic_DNA"/>
</dbReference>
<keyword evidence="4" id="KW-0812">Transmembrane</keyword>
<dbReference type="Gene3D" id="1.10.287.470">
    <property type="entry name" value="Helix hairpin bin"/>
    <property type="match status" value="1"/>
</dbReference>
<dbReference type="OrthoDB" id="140298at2"/>
<evidence type="ECO:0000313" key="7">
    <source>
        <dbReference type="Proteomes" id="UP000078287"/>
    </source>
</evidence>
<dbReference type="PANTHER" id="PTHR32347:SF23">
    <property type="entry name" value="BLL5650 PROTEIN"/>
    <property type="match status" value="1"/>
</dbReference>
<dbReference type="InterPro" id="IPR058792">
    <property type="entry name" value="Beta-barrel_RND_2"/>
</dbReference>
<keyword evidence="2 3" id="KW-0175">Coiled coil</keyword>
<evidence type="ECO:0000313" key="6">
    <source>
        <dbReference type="EMBL" id="OAN37105.1"/>
    </source>
</evidence>
<feature type="coiled-coil region" evidence="3">
    <location>
        <begin position="264"/>
        <end position="342"/>
    </location>
</feature>
<name>A0A178LSW7_9CHLR</name>
<accession>A0A178LSW7</accession>
<keyword evidence="7" id="KW-1185">Reference proteome</keyword>
<evidence type="ECO:0000256" key="3">
    <source>
        <dbReference type="SAM" id="Coils"/>
    </source>
</evidence>
<dbReference type="STRING" id="1707952.A6A03_05535"/>
<evidence type="ECO:0000256" key="1">
    <source>
        <dbReference type="ARBA" id="ARBA00004196"/>
    </source>
</evidence>
<dbReference type="Gene3D" id="2.40.50.100">
    <property type="match status" value="1"/>
</dbReference>
<dbReference type="AlphaFoldDB" id="A0A178LSW7"/>
<evidence type="ECO:0000256" key="4">
    <source>
        <dbReference type="SAM" id="Phobius"/>
    </source>
</evidence>
<organism evidence="6 7">
    <name type="scientific">Chloroflexus islandicus</name>
    <dbReference type="NCBI Taxonomy" id="1707952"/>
    <lineage>
        <taxon>Bacteria</taxon>
        <taxon>Bacillati</taxon>
        <taxon>Chloroflexota</taxon>
        <taxon>Chloroflexia</taxon>
        <taxon>Chloroflexales</taxon>
        <taxon>Chloroflexineae</taxon>
        <taxon>Chloroflexaceae</taxon>
        <taxon>Chloroflexus</taxon>
    </lineage>
</organism>
<dbReference type="SUPFAM" id="SSF111369">
    <property type="entry name" value="HlyD-like secretion proteins"/>
    <property type="match status" value="2"/>
</dbReference>
<keyword evidence="4" id="KW-1133">Transmembrane helix</keyword>
<protein>
    <submittedName>
        <fullName evidence="6">Efflux transporter periplasmic adaptor subunit</fullName>
    </submittedName>
</protein>
<dbReference type="Pfam" id="PF25954">
    <property type="entry name" value="Beta-barrel_RND_2"/>
    <property type="match status" value="1"/>
</dbReference>
<feature type="transmembrane region" description="Helical" evidence="4">
    <location>
        <begin position="14"/>
        <end position="34"/>
    </location>
</feature>
<feature type="domain" description="CusB-like beta-barrel" evidence="5">
    <location>
        <begin position="436"/>
        <end position="508"/>
    </location>
</feature>
<dbReference type="Proteomes" id="UP000078287">
    <property type="component" value="Unassembled WGS sequence"/>
</dbReference>
<reference evidence="6 7" key="1">
    <citation type="submission" date="2016-04" db="EMBL/GenBank/DDBJ databases">
        <title>Chloroflexus islandicus sp. nov., a thermophilic filamentous anoxygenic phototrophic bacterium from geyser Strokkur (Iceland).</title>
        <authorList>
            <person name="Gaisin V.A."/>
            <person name="Kalashnikov A.M."/>
            <person name="Sukhacheva M.V."/>
            <person name="Grouzdev D.S."/>
            <person name="Ivanov T.M."/>
            <person name="Kuznetsov B."/>
            <person name="Gorlenko V.M."/>
        </authorList>
    </citation>
    <scope>NUCLEOTIDE SEQUENCE [LARGE SCALE GENOMIC DNA]</scope>
    <source>
        <strain evidence="7">isl-2</strain>
    </source>
</reference>
<dbReference type="Gene3D" id="2.40.420.20">
    <property type="match status" value="1"/>
</dbReference>
<dbReference type="GO" id="GO:0030313">
    <property type="term" value="C:cell envelope"/>
    <property type="evidence" value="ECO:0007669"/>
    <property type="project" value="UniProtKB-SubCell"/>
</dbReference>
<keyword evidence="4" id="KW-0472">Membrane</keyword>
<evidence type="ECO:0000259" key="5">
    <source>
        <dbReference type="Pfam" id="PF25954"/>
    </source>
</evidence>
<sequence>MSQSTRLRRRQNRLVWGIGALLIVGGIVAGLFWFNRGQPANVRLNYALTNPQRGPISATVNASGAIQPQQVLDLTFGNSGLISAVLVQVGDQVTAGQALARLDTRDLELRVEQAAAQLAQAQASLDRLRAGPREAEIAAAEAQLAQAQAQLRQTTGNVTEKDLAAARAQVEQARANLERLLGGPKASEVAQAQAQVDQAAAALQAQRDSLSAAKTRAESQLLQAANALRDRQAEYSRIYNDNREREQQLARFGQSLPQSALDTEAAALRAVQNAEEQMRQAQVAFEQAKQAEITGIAQAEAQLRSAQANLERILAGADRDQVAAARAQLAQAEANLNKLLGDQRAGSLAAAQAAVASAEANLQRITAPPSEADLASAEAQVASARASLAQAQLALERATLTAPIAGVVAEVNLEIGEFYNAARPAVVLADLSGYYVDVTVDEIDVAQIAVGQPVTLVLDALPNLDLRGKVARINPLSIVQSGVTAYTVRIVTDNPPAAVRPGMSASADIIVAEKSDALIVPRRAVRAASGQFFVDVTADPGLCNVDIAQRPPQPALQAIAVQLGLSNDQVIEIVSGNIDLNSCIYVPGVDARINLFNAGGPPPGVRNR</sequence>
<feature type="coiled-coil region" evidence="3">
    <location>
        <begin position="104"/>
        <end position="220"/>
    </location>
</feature>
<dbReference type="InterPro" id="IPR050465">
    <property type="entry name" value="UPF0194_transport"/>
</dbReference>
<dbReference type="PANTHER" id="PTHR32347">
    <property type="entry name" value="EFFLUX SYSTEM COMPONENT YKNX-RELATED"/>
    <property type="match status" value="1"/>
</dbReference>
<proteinExistence type="predicted"/>
<comment type="subcellular location">
    <subcellularLocation>
        <location evidence="1">Cell envelope</location>
    </subcellularLocation>
</comment>
<dbReference type="Gene3D" id="2.40.30.170">
    <property type="match status" value="1"/>
</dbReference>
<dbReference type="RefSeq" id="WP_066791439.1">
    <property type="nucleotide sequence ID" value="NZ_LWQS01000114.1"/>
</dbReference>
<comment type="caution">
    <text evidence="6">The sequence shown here is derived from an EMBL/GenBank/DDBJ whole genome shotgun (WGS) entry which is preliminary data.</text>
</comment>
<evidence type="ECO:0000256" key="2">
    <source>
        <dbReference type="ARBA" id="ARBA00023054"/>
    </source>
</evidence>
<gene>
    <name evidence="6" type="ORF">A6A03_05535</name>
</gene>